<accession>A0AAV4GAS4</accession>
<name>A0AAV4GAS4_9GAST</name>
<dbReference type="Proteomes" id="UP000762676">
    <property type="component" value="Unassembled WGS sequence"/>
</dbReference>
<dbReference type="AlphaFoldDB" id="A0AAV4GAS4"/>
<evidence type="ECO:0000313" key="3">
    <source>
        <dbReference type="Proteomes" id="UP000762676"/>
    </source>
</evidence>
<evidence type="ECO:0000256" key="1">
    <source>
        <dbReference type="SAM" id="MobiDB-lite"/>
    </source>
</evidence>
<feature type="region of interest" description="Disordered" evidence="1">
    <location>
        <begin position="206"/>
        <end position="240"/>
    </location>
</feature>
<dbReference type="PANTHER" id="PTHR38681">
    <property type="entry name" value="RETROVIRUS-RELATED POL POLYPROTEIN FROM TRANSPOSON 412-LIKE PROTEIN-RELATED"/>
    <property type="match status" value="1"/>
</dbReference>
<protein>
    <submittedName>
        <fullName evidence="2">Pol polyprotein</fullName>
    </submittedName>
</protein>
<evidence type="ECO:0000313" key="2">
    <source>
        <dbReference type="EMBL" id="GFR82532.1"/>
    </source>
</evidence>
<reference evidence="2 3" key="1">
    <citation type="journal article" date="2021" name="Elife">
        <title>Chloroplast acquisition without the gene transfer in kleptoplastic sea slugs, Plakobranchus ocellatus.</title>
        <authorList>
            <person name="Maeda T."/>
            <person name="Takahashi S."/>
            <person name="Yoshida T."/>
            <person name="Shimamura S."/>
            <person name="Takaki Y."/>
            <person name="Nagai Y."/>
            <person name="Toyoda A."/>
            <person name="Suzuki Y."/>
            <person name="Arimoto A."/>
            <person name="Ishii H."/>
            <person name="Satoh N."/>
            <person name="Nishiyama T."/>
            <person name="Hasebe M."/>
            <person name="Maruyama T."/>
            <person name="Minagawa J."/>
            <person name="Obokata J."/>
            <person name="Shigenobu S."/>
        </authorList>
    </citation>
    <scope>NUCLEOTIDE SEQUENCE [LARGE SCALE GENOMIC DNA]</scope>
</reference>
<sequence>MSKLSDPWTARQQRHLAFISELTTDIMHVSGKSNMVADCLSRAALSNVVLDIDYDAMAKAQKEDKDIKAFPTAITEDLGTSAAELVYGTPLSVPGEFIDPTPKPLHACTPNDPFSTCVRNLSPLPTSHHGLPSSSSVPQALRDAQFVFVRHDGHRGPLRRPYDGPFRVVASGDKTFRIMIGSREEVVSTDRLKAAHVDLTGPVTVAQPPRRDAWPSPLGARKRDVPPRDSMSGGIIELTN</sequence>
<keyword evidence="3" id="KW-1185">Reference proteome</keyword>
<dbReference type="PANTHER" id="PTHR38681:SF1">
    <property type="entry name" value="RETROVIRUS-RELATED POL POLYPROTEIN FROM TRANSPOSON 412-LIKE PROTEIN"/>
    <property type="match status" value="1"/>
</dbReference>
<proteinExistence type="predicted"/>
<gene>
    <name evidence="2" type="ORF">ElyMa_005954000</name>
</gene>
<comment type="caution">
    <text evidence="2">The sequence shown here is derived from an EMBL/GenBank/DDBJ whole genome shotgun (WGS) entry which is preliminary data.</text>
</comment>
<dbReference type="EMBL" id="BMAT01011946">
    <property type="protein sequence ID" value="GFR82532.1"/>
    <property type="molecule type" value="Genomic_DNA"/>
</dbReference>
<organism evidence="2 3">
    <name type="scientific">Elysia marginata</name>
    <dbReference type="NCBI Taxonomy" id="1093978"/>
    <lineage>
        <taxon>Eukaryota</taxon>
        <taxon>Metazoa</taxon>
        <taxon>Spiralia</taxon>
        <taxon>Lophotrochozoa</taxon>
        <taxon>Mollusca</taxon>
        <taxon>Gastropoda</taxon>
        <taxon>Heterobranchia</taxon>
        <taxon>Euthyneura</taxon>
        <taxon>Panpulmonata</taxon>
        <taxon>Sacoglossa</taxon>
        <taxon>Placobranchoidea</taxon>
        <taxon>Plakobranchidae</taxon>
        <taxon>Elysia</taxon>
    </lineage>
</organism>